<dbReference type="VEuPathDB" id="FungiDB:CXQ85_004781"/>
<evidence type="ECO:0000256" key="2">
    <source>
        <dbReference type="ARBA" id="ARBA00022552"/>
    </source>
</evidence>
<dbReference type="GO" id="GO:0071036">
    <property type="term" value="P:nuclear polyadenylation-dependent snoRNA catabolic process"/>
    <property type="evidence" value="ECO:0007669"/>
    <property type="project" value="TreeGrafter"/>
</dbReference>
<dbReference type="PANTHER" id="PTHR12124">
    <property type="entry name" value="POLYMYOSITIS/SCLERODERMA AUTOANTIGEN-RELATED"/>
    <property type="match status" value="1"/>
</dbReference>
<comment type="caution">
    <text evidence="11">The sequence shown here is derived from an EMBL/GenBank/DDBJ whole genome shotgun (WGS) entry which is preliminary data.</text>
</comment>
<dbReference type="OrthoDB" id="2250022at2759"/>
<dbReference type="InterPro" id="IPR029063">
    <property type="entry name" value="SAM-dependent_MTases_sf"/>
</dbReference>
<dbReference type="Gene3D" id="1.10.150.80">
    <property type="entry name" value="HRDC domain"/>
    <property type="match status" value="1"/>
</dbReference>
<comment type="subcellular location">
    <subcellularLocation>
        <location evidence="1">Nucleus</location>
    </subcellularLocation>
</comment>
<dbReference type="GO" id="GO:0071037">
    <property type="term" value="P:nuclear polyadenylation-dependent snRNA catabolic process"/>
    <property type="evidence" value="ECO:0007669"/>
    <property type="project" value="TreeGrafter"/>
</dbReference>
<evidence type="ECO:0000256" key="5">
    <source>
        <dbReference type="ARBA" id="ARBA00022835"/>
    </source>
</evidence>
<evidence type="ECO:0000259" key="10">
    <source>
        <dbReference type="SMART" id="SM00474"/>
    </source>
</evidence>
<evidence type="ECO:0000256" key="1">
    <source>
        <dbReference type="ARBA" id="ARBA00004123"/>
    </source>
</evidence>
<feature type="compositionally biased region" description="Basic and acidic residues" evidence="9">
    <location>
        <begin position="691"/>
        <end position="701"/>
    </location>
</feature>
<keyword evidence="5" id="KW-0271">Exosome</keyword>
<dbReference type="GO" id="GO:0005730">
    <property type="term" value="C:nucleolus"/>
    <property type="evidence" value="ECO:0007669"/>
    <property type="project" value="TreeGrafter"/>
</dbReference>
<dbReference type="InterPro" id="IPR049559">
    <property type="entry name" value="Rrp6p-like_exo"/>
</dbReference>
<dbReference type="Pfam" id="PF08066">
    <property type="entry name" value="PMC2NT"/>
    <property type="match status" value="1"/>
</dbReference>
<dbReference type="GO" id="GO:0071044">
    <property type="term" value="P:histone mRNA catabolic process"/>
    <property type="evidence" value="ECO:0007669"/>
    <property type="project" value="TreeGrafter"/>
</dbReference>
<accession>A0A2V1AWC8</accession>
<dbReference type="GO" id="GO:0000175">
    <property type="term" value="F:3'-5'-RNA exonuclease activity"/>
    <property type="evidence" value="ECO:0007669"/>
    <property type="project" value="InterPro"/>
</dbReference>
<dbReference type="InterPro" id="IPR002121">
    <property type="entry name" value="HRDC_dom"/>
</dbReference>
<dbReference type="FunFam" id="3.30.420.10:FF:000059">
    <property type="entry name" value="Exosome complex exonuclease Rrp6"/>
    <property type="match status" value="1"/>
</dbReference>
<reference evidence="11 12" key="1">
    <citation type="submission" date="2017-12" db="EMBL/GenBank/DDBJ databases">
        <title>Genome Sequence of a Multidrug-Resistant Candida haemulonii Isolate from a Patient with Chronic Leg Ulcers in Israel.</title>
        <authorList>
            <person name="Chow N.A."/>
            <person name="Gade L."/>
            <person name="Batra D."/>
            <person name="Rowe L.A."/>
            <person name="Ben-Ami R."/>
            <person name="Loparev V.N."/>
            <person name="Litvintseva A.P."/>
        </authorList>
    </citation>
    <scope>NUCLEOTIDE SEQUENCE [LARGE SCALE GENOMIC DNA]</scope>
    <source>
        <strain evidence="11 12">B11899</strain>
    </source>
</reference>
<dbReference type="CDD" id="cd06147">
    <property type="entry name" value="Rrp6p_like_exo"/>
    <property type="match status" value="1"/>
</dbReference>
<dbReference type="InterPro" id="IPR010997">
    <property type="entry name" value="HRDC-like_sf"/>
</dbReference>
<organism evidence="11 12">
    <name type="scientific">Candidozyma haemuli</name>
    <dbReference type="NCBI Taxonomy" id="45357"/>
    <lineage>
        <taxon>Eukaryota</taxon>
        <taxon>Fungi</taxon>
        <taxon>Dikarya</taxon>
        <taxon>Ascomycota</taxon>
        <taxon>Saccharomycotina</taxon>
        <taxon>Pichiomycetes</taxon>
        <taxon>Metschnikowiaceae</taxon>
        <taxon>Candidozyma</taxon>
    </lineage>
</organism>
<dbReference type="GO" id="GO:0071040">
    <property type="term" value="P:nuclear polyadenylation-dependent antisense transcript catabolic process"/>
    <property type="evidence" value="ECO:0007669"/>
    <property type="project" value="TreeGrafter"/>
</dbReference>
<dbReference type="Pfam" id="PF00570">
    <property type="entry name" value="HRDC"/>
    <property type="match status" value="1"/>
</dbReference>
<feature type="region of interest" description="Disordered" evidence="9">
    <location>
        <begin position="650"/>
        <end position="796"/>
    </location>
</feature>
<dbReference type="InterPro" id="IPR045092">
    <property type="entry name" value="Rrp6-like"/>
</dbReference>
<keyword evidence="12" id="KW-1185">Reference proteome</keyword>
<dbReference type="SUPFAM" id="SSF47819">
    <property type="entry name" value="HRDC-like"/>
    <property type="match status" value="1"/>
</dbReference>
<dbReference type="GO" id="GO:0000467">
    <property type="term" value="P:exonucleolytic trimming to generate mature 3'-end of 5.8S rRNA from tricistronic rRNA transcript (SSU-rRNA, 5.8S rRNA, LSU-rRNA)"/>
    <property type="evidence" value="ECO:0007669"/>
    <property type="project" value="InterPro"/>
</dbReference>
<feature type="compositionally biased region" description="Basic residues" evidence="9">
    <location>
        <begin position="656"/>
        <end position="671"/>
    </location>
</feature>
<keyword evidence="3" id="KW-0540">Nuclease</keyword>
<dbReference type="InterPro" id="IPR002562">
    <property type="entry name" value="3'-5'_exonuclease_dom"/>
</dbReference>
<dbReference type="PANTHER" id="PTHR12124:SF47">
    <property type="entry name" value="EXOSOME COMPONENT 10"/>
    <property type="match status" value="1"/>
</dbReference>
<dbReference type="GeneID" id="37010111"/>
<dbReference type="Proteomes" id="UP000244309">
    <property type="component" value="Unassembled WGS sequence"/>
</dbReference>
<dbReference type="CDD" id="cd02440">
    <property type="entry name" value="AdoMet_MTases"/>
    <property type="match status" value="1"/>
</dbReference>
<evidence type="ECO:0000256" key="8">
    <source>
        <dbReference type="ARBA" id="ARBA00043957"/>
    </source>
</evidence>
<comment type="similarity">
    <text evidence="8">Belongs to the exosome component 10/RRP6 family.</text>
</comment>
<dbReference type="Pfam" id="PF01612">
    <property type="entry name" value="DNA_pol_A_exo1"/>
    <property type="match status" value="1"/>
</dbReference>
<feature type="domain" description="3'-5' exonuclease" evidence="10">
    <location>
        <begin position="197"/>
        <end position="365"/>
    </location>
</feature>
<dbReference type="InterPro" id="IPR036397">
    <property type="entry name" value="RNaseH_sf"/>
</dbReference>
<evidence type="ECO:0000256" key="3">
    <source>
        <dbReference type="ARBA" id="ARBA00022722"/>
    </source>
</evidence>
<protein>
    <recommendedName>
        <fullName evidence="10">3'-5' exonuclease domain-containing protein</fullName>
    </recommendedName>
</protein>
<dbReference type="EMBL" id="PKFO01000006">
    <property type="protein sequence ID" value="PVH22112.1"/>
    <property type="molecule type" value="Genomic_DNA"/>
</dbReference>
<feature type="compositionally biased region" description="Polar residues" evidence="9">
    <location>
        <begin position="754"/>
        <end position="768"/>
    </location>
</feature>
<dbReference type="GO" id="GO:0003727">
    <property type="term" value="F:single-stranded RNA binding"/>
    <property type="evidence" value="ECO:0007669"/>
    <property type="project" value="TreeGrafter"/>
</dbReference>
<dbReference type="InterPro" id="IPR012337">
    <property type="entry name" value="RNaseH-like_sf"/>
</dbReference>
<keyword evidence="7" id="KW-0539">Nucleus</keyword>
<dbReference type="InterPro" id="IPR012588">
    <property type="entry name" value="Exosome-assoc_fac_Rrp6_N"/>
</dbReference>
<evidence type="ECO:0000256" key="4">
    <source>
        <dbReference type="ARBA" id="ARBA00022801"/>
    </source>
</evidence>
<dbReference type="GO" id="GO:0000166">
    <property type="term" value="F:nucleotide binding"/>
    <property type="evidence" value="ECO:0007669"/>
    <property type="project" value="InterPro"/>
</dbReference>
<dbReference type="GO" id="GO:0071039">
    <property type="term" value="P:nuclear polyadenylation-dependent CUT catabolic process"/>
    <property type="evidence" value="ECO:0007669"/>
    <property type="project" value="TreeGrafter"/>
</dbReference>
<dbReference type="GO" id="GO:0000176">
    <property type="term" value="C:nuclear exosome (RNase complex)"/>
    <property type="evidence" value="ECO:0007669"/>
    <property type="project" value="InterPro"/>
</dbReference>
<feature type="compositionally biased region" description="Basic and acidic residues" evidence="9">
    <location>
        <begin position="742"/>
        <end position="752"/>
    </location>
</feature>
<name>A0A2V1AWC8_9ASCO</name>
<evidence type="ECO:0000313" key="12">
    <source>
        <dbReference type="Proteomes" id="UP000244309"/>
    </source>
</evidence>
<keyword evidence="6" id="KW-0269">Exonuclease</keyword>
<dbReference type="GO" id="GO:0071035">
    <property type="term" value="P:nuclear polyadenylation-dependent rRNA catabolic process"/>
    <property type="evidence" value="ECO:0007669"/>
    <property type="project" value="TreeGrafter"/>
</dbReference>
<keyword evidence="4" id="KW-0378">Hydrolase</keyword>
<evidence type="ECO:0000256" key="6">
    <source>
        <dbReference type="ARBA" id="ARBA00022839"/>
    </source>
</evidence>
<proteinExistence type="inferred from homology"/>
<dbReference type="Gene3D" id="3.30.420.10">
    <property type="entry name" value="Ribonuclease H-like superfamily/Ribonuclease H"/>
    <property type="match status" value="1"/>
</dbReference>
<gene>
    <name evidence="11" type="ORF">CXQ85_004781</name>
</gene>
<dbReference type="InterPro" id="IPR044876">
    <property type="entry name" value="HRDC_dom_sf"/>
</dbReference>
<dbReference type="GO" id="GO:0071051">
    <property type="term" value="P:poly(A)-dependent snoRNA 3'-end processing"/>
    <property type="evidence" value="ECO:0007669"/>
    <property type="project" value="TreeGrafter"/>
</dbReference>
<dbReference type="RefSeq" id="XP_025343052.1">
    <property type="nucleotide sequence ID" value="XM_025488390.1"/>
</dbReference>
<keyword evidence="2" id="KW-0698">rRNA processing</keyword>
<dbReference type="STRING" id="45357.A0A2V1AWC8"/>
<dbReference type="SUPFAM" id="SSF53098">
    <property type="entry name" value="Ribonuclease H-like"/>
    <property type="match status" value="1"/>
</dbReference>
<dbReference type="SMART" id="SM00474">
    <property type="entry name" value="35EXOc"/>
    <property type="match status" value="1"/>
</dbReference>
<evidence type="ECO:0000256" key="7">
    <source>
        <dbReference type="ARBA" id="ARBA00023242"/>
    </source>
</evidence>
<dbReference type="Gene3D" id="3.40.50.150">
    <property type="entry name" value="Vaccinia Virus protein VP39"/>
    <property type="match status" value="1"/>
</dbReference>
<evidence type="ECO:0000313" key="11">
    <source>
        <dbReference type="EMBL" id="PVH22112.1"/>
    </source>
</evidence>
<dbReference type="GO" id="GO:0071038">
    <property type="term" value="P:TRAMP-dependent tRNA surveillance pathway"/>
    <property type="evidence" value="ECO:0007669"/>
    <property type="project" value="TreeGrafter"/>
</dbReference>
<evidence type="ECO:0000256" key="9">
    <source>
        <dbReference type="SAM" id="MobiDB-lite"/>
    </source>
</evidence>
<feature type="compositionally biased region" description="Low complexity" evidence="9">
    <location>
        <begin position="672"/>
        <end position="690"/>
    </location>
</feature>
<sequence length="1318" mass="151447">MPQPIDDVKTVIPKLIDTVRYSVAVSAHDINFYRTIDAEIDGISSDFSDLLLRLLDNLADRVHQDKHPLHTKSKLIWEQVESSLDSIYEKVDIATEKRTIKIQDVQESGLQSTASGDIEKPQHKFEDEVNNSDISPFVPKLTSKPFALEPLDVSLRCDANGLYPQPYEHEIMSQPYPEEILVVSEPIKPHDWDSKEAIMVSTKDQLKEMVETLQSSKQIAVDLEHHDLRSYYGITCLMQISDRNQDWLVDVLALRSEMEILNTVFADPKIVKVFHGAFMDIIWLQRDFGLYVVSLFDTYHAAKLLGFPKLSLAYLLDRFAGFKASKKFQLADWRIRPLSSSMAKYARADTHYLLYIYDSLRNLLVTEDNSKLKLVLHSSRKVASRRFEYIRFRNLDSEFIDEATQIMRNYNISIKYEAHVRQISAWRDKLARDLDESPRYLMPNSVLVKLSIGEMPANVLTLHRVSNVNLDKEALESLVQLVRSAHSRNLQNVDLNNGLEEDVPQSRQRSVNDLLDGQSQLLSSNGDLLHHQSIIFSARLLVRIPRATTGKVIKPKAEETSNICPPQIEAEEMTREDEDHMFVQAIKEHRKSTHQNERKASRVEVKSPNFLNYEKALQDQNVQKETAKLRKRKELLSELDMNFYIVPSSSYQTQQKMKKKKPKASGRRRSSRGSSNSRISAETKSSISESTESRHSLDSPKDVPMMDSSAPHTERDNETSNADFSPREESLGEPQHLPSTRDSARSQSDKKPSKQQAYSQVPTASSILSPECGGIEIKPVNHQSRGEKEDITHRKSPQTIPEFSIISSVAGLNSETFVKRFFLTPMFQTLRYKNYLDLLESQHEADAVTYAEVRNQSFCKFVNKLSSESGREQGGEERDADLYRHEGILACELFKCRQFLRRLLSMKIGIDNSNVLHYLPEELIQANFTNYVRYLLSLPLTLPDFHEHLDSVTASHYKFKASLQELKDRLNSIAQDGLGNEALVLPGADVIVQAITKVSYEYILLEQYHIDVLAKLGNNSVLDRRIVKLLFNLYSLNMKLENKESLKILNFNIFFSAQYSWYLALTIPFVRVFESNIFVHDEAEQYGDHFKTSDLELHESFFKQLKFESFEDFNNLTKADLIKLRKNLEEKPHNSGSSHGDTRPARHKPDNFEYLRQGIFEIKAETFHVIQSRDLYLQLNHDNYHAVIREFHRILKKGGILELPIHIPKTSPPRDSTTSYFPKRPSNDIYYRDQSLKTDFITAIFSELNVVFGSRNVMLGSALISAESKMNTFVSNHISLRLHDMYGDIQSFLSAFNEMSSPAGMVGNYYFYIRSEKT</sequence>
<feature type="compositionally biased region" description="Basic and acidic residues" evidence="9">
    <location>
        <begin position="784"/>
        <end position="793"/>
    </location>
</feature>
<dbReference type="SUPFAM" id="SSF53335">
    <property type="entry name" value="S-adenosyl-L-methionine-dependent methyltransferases"/>
    <property type="match status" value="1"/>
</dbReference>